<dbReference type="RefSeq" id="WP_249294640.1">
    <property type="nucleotide sequence ID" value="NZ_JACRSV010000001.1"/>
</dbReference>
<dbReference type="AlphaFoldDB" id="A0A926E529"/>
<dbReference type="Pfam" id="PF01402">
    <property type="entry name" value="RHH_1"/>
    <property type="match status" value="1"/>
</dbReference>
<gene>
    <name evidence="2" type="ORF">H8710_06445</name>
</gene>
<dbReference type="InterPro" id="IPR002145">
    <property type="entry name" value="CopG"/>
</dbReference>
<dbReference type="EMBL" id="JACRSV010000001">
    <property type="protein sequence ID" value="MBC8559713.1"/>
    <property type="molecule type" value="Genomic_DNA"/>
</dbReference>
<reference evidence="2" key="1">
    <citation type="submission" date="2020-08" db="EMBL/GenBank/DDBJ databases">
        <title>Genome public.</title>
        <authorList>
            <person name="Liu C."/>
            <person name="Sun Q."/>
        </authorList>
    </citation>
    <scope>NUCLEOTIDE SEQUENCE</scope>
    <source>
        <strain evidence="2">NSJ-33</strain>
    </source>
</reference>
<protein>
    <submittedName>
        <fullName evidence="2">CopG family transcriptional regulator</fullName>
    </submittedName>
</protein>
<dbReference type="CDD" id="cd22231">
    <property type="entry name" value="RHH_NikR_HicB-like"/>
    <property type="match status" value="1"/>
</dbReference>
<keyword evidence="3" id="KW-1185">Reference proteome</keyword>
<name>A0A926E529_9FIRM</name>
<dbReference type="Proteomes" id="UP000610760">
    <property type="component" value="Unassembled WGS sequence"/>
</dbReference>
<dbReference type="InterPro" id="IPR013321">
    <property type="entry name" value="Arc_rbn_hlx_hlx"/>
</dbReference>
<sequence>MPGKKMGRPTDNPMPIRVGFRLDPKTLSLLDEYCKKNNIRRSDVIRQAIIQYISE</sequence>
<evidence type="ECO:0000313" key="2">
    <source>
        <dbReference type="EMBL" id="MBC8559713.1"/>
    </source>
</evidence>
<organism evidence="2 3">
    <name type="scientific">Fumia xinanensis</name>
    <dbReference type="NCBI Taxonomy" id="2763659"/>
    <lineage>
        <taxon>Bacteria</taxon>
        <taxon>Bacillati</taxon>
        <taxon>Bacillota</taxon>
        <taxon>Clostridia</taxon>
        <taxon>Eubacteriales</taxon>
        <taxon>Oscillospiraceae</taxon>
        <taxon>Fumia</taxon>
    </lineage>
</organism>
<dbReference type="SUPFAM" id="SSF47598">
    <property type="entry name" value="Ribbon-helix-helix"/>
    <property type="match status" value="1"/>
</dbReference>
<dbReference type="InterPro" id="IPR010985">
    <property type="entry name" value="Ribbon_hlx_hlx"/>
</dbReference>
<evidence type="ECO:0000313" key="3">
    <source>
        <dbReference type="Proteomes" id="UP000610760"/>
    </source>
</evidence>
<dbReference type="GO" id="GO:0006355">
    <property type="term" value="P:regulation of DNA-templated transcription"/>
    <property type="evidence" value="ECO:0007669"/>
    <property type="project" value="InterPro"/>
</dbReference>
<comment type="caution">
    <text evidence="2">The sequence shown here is derived from an EMBL/GenBank/DDBJ whole genome shotgun (WGS) entry which is preliminary data.</text>
</comment>
<proteinExistence type="predicted"/>
<accession>A0A926E529</accession>
<dbReference type="Gene3D" id="1.10.1220.10">
    <property type="entry name" value="Met repressor-like"/>
    <property type="match status" value="1"/>
</dbReference>
<feature type="domain" description="Ribbon-helix-helix protein CopG" evidence="1">
    <location>
        <begin position="17"/>
        <end position="53"/>
    </location>
</feature>
<evidence type="ECO:0000259" key="1">
    <source>
        <dbReference type="Pfam" id="PF01402"/>
    </source>
</evidence>